<evidence type="ECO:0000313" key="3">
    <source>
        <dbReference type="Proteomes" id="UP000186922"/>
    </source>
</evidence>
<organism evidence="2 3">
    <name type="scientific">Ramazzottius varieornatus</name>
    <name type="common">Water bear</name>
    <name type="synonym">Tardigrade</name>
    <dbReference type="NCBI Taxonomy" id="947166"/>
    <lineage>
        <taxon>Eukaryota</taxon>
        <taxon>Metazoa</taxon>
        <taxon>Ecdysozoa</taxon>
        <taxon>Tardigrada</taxon>
        <taxon>Eutardigrada</taxon>
        <taxon>Parachela</taxon>
        <taxon>Hypsibioidea</taxon>
        <taxon>Ramazzottiidae</taxon>
        <taxon>Ramazzottius</taxon>
    </lineage>
</organism>
<reference evidence="2 3" key="1">
    <citation type="journal article" date="2016" name="Nat. Commun.">
        <title>Extremotolerant tardigrade genome and improved radiotolerance of human cultured cells by tardigrade-unique protein.</title>
        <authorList>
            <person name="Hashimoto T."/>
            <person name="Horikawa D.D."/>
            <person name="Saito Y."/>
            <person name="Kuwahara H."/>
            <person name="Kozuka-Hata H."/>
            <person name="Shin-I T."/>
            <person name="Minakuchi Y."/>
            <person name="Ohishi K."/>
            <person name="Motoyama A."/>
            <person name="Aizu T."/>
            <person name="Enomoto A."/>
            <person name="Kondo K."/>
            <person name="Tanaka S."/>
            <person name="Hara Y."/>
            <person name="Koshikawa S."/>
            <person name="Sagara H."/>
            <person name="Miura T."/>
            <person name="Yokobori S."/>
            <person name="Miyagawa K."/>
            <person name="Suzuki Y."/>
            <person name="Kubo T."/>
            <person name="Oyama M."/>
            <person name="Kohara Y."/>
            <person name="Fujiyama A."/>
            <person name="Arakawa K."/>
            <person name="Katayama T."/>
            <person name="Toyoda A."/>
            <person name="Kunieda T."/>
        </authorList>
    </citation>
    <scope>NUCLEOTIDE SEQUENCE [LARGE SCALE GENOMIC DNA]</scope>
    <source>
        <strain evidence="2 3">YOKOZUNA-1</strain>
    </source>
</reference>
<protein>
    <submittedName>
        <fullName evidence="2">Uncharacterized protein</fullName>
    </submittedName>
</protein>
<evidence type="ECO:0000313" key="2">
    <source>
        <dbReference type="EMBL" id="GAU89977.1"/>
    </source>
</evidence>
<feature type="region of interest" description="Disordered" evidence="1">
    <location>
        <begin position="1"/>
        <end position="31"/>
    </location>
</feature>
<dbReference type="Proteomes" id="UP000186922">
    <property type="component" value="Unassembled WGS sequence"/>
</dbReference>
<dbReference type="AlphaFoldDB" id="A0A1D1URV3"/>
<name>A0A1D1URV3_RAMVA</name>
<dbReference type="EMBL" id="BDGG01000001">
    <property type="protein sequence ID" value="GAU89977.1"/>
    <property type="molecule type" value="Genomic_DNA"/>
</dbReference>
<comment type="caution">
    <text evidence="2">The sequence shown here is derived from an EMBL/GenBank/DDBJ whole genome shotgun (WGS) entry which is preliminary data.</text>
</comment>
<evidence type="ECO:0000256" key="1">
    <source>
        <dbReference type="SAM" id="MobiDB-lite"/>
    </source>
</evidence>
<gene>
    <name evidence="2" type="primary">RvY_02461-1</name>
    <name evidence="2" type="synonym">RvY_02461.1</name>
    <name evidence="2" type="ORF">RvY_02461</name>
</gene>
<keyword evidence="3" id="KW-1185">Reference proteome</keyword>
<sequence length="110" mass="11781">MELCSCRSDEAAPREDFAGSGQHPDEADKKEYTSAASSIDHLARLSASKLTCSGLMGLCASEAHLFWIICAGLDELKNGFWAKLLNRMGSWRRGTANGNSTRAAGACGRN</sequence>
<proteinExistence type="predicted"/>
<accession>A0A1D1URV3</accession>
<feature type="compositionally biased region" description="Basic and acidic residues" evidence="1">
    <location>
        <begin position="7"/>
        <end position="31"/>
    </location>
</feature>